<dbReference type="RefSeq" id="WP_207295072.1">
    <property type="nucleotide sequence ID" value="NZ_CP071448.1"/>
</dbReference>
<evidence type="ECO:0000256" key="2">
    <source>
        <dbReference type="ARBA" id="ARBA00008558"/>
    </source>
</evidence>
<dbReference type="SUPFAM" id="SSF48208">
    <property type="entry name" value="Six-hairpin glycosidases"/>
    <property type="match status" value="1"/>
</dbReference>
<keyword evidence="6" id="KW-1185">Reference proteome</keyword>
<protein>
    <recommendedName>
        <fullName evidence="4">Cellobiose 2-epimerase</fullName>
        <shortName evidence="4">CE</shortName>
        <ecNumber evidence="4">5.1.3.11</ecNumber>
    </recommendedName>
</protein>
<dbReference type="InterPro" id="IPR028584">
    <property type="entry name" value="Cellobiose_2_epim"/>
</dbReference>
<dbReference type="EC" id="5.1.3.11" evidence="4"/>
<proteinExistence type="inferred from homology"/>
<gene>
    <name evidence="5" type="ORF">J0383_16470</name>
</gene>
<comment type="similarity">
    <text evidence="4">Belongs to the cellobiose 2-epimerase family.</text>
</comment>
<dbReference type="InterPro" id="IPR010819">
    <property type="entry name" value="AGE/CE"/>
</dbReference>
<dbReference type="HAMAP" id="MF_00929">
    <property type="entry name" value="Cellobiose_2_epim"/>
    <property type="match status" value="1"/>
</dbReference>
<evidence type="ECO:0000256" key="1">
    <source>
        <dbReference type="ARBA" id="ARBA00001470"/>
    </source>
</evidence>
<accession>A0ABX7QA29</accession>
<sequence>MSKKLKQLKSELETELDSILKYWSKNTIDNQNGGFIGQIDFNDHIIADSEKGSVLNARILWTFSASYQTTKNENHKKLAERAFEFLSEHFYDNQFGGLFWSINADKTPKDTKNQIYALAFAIYALSEFYAISKNEKALEIAINLYSKIQDYSYDPVNKGYLEAFTRDWKPIDDLRLSEKDANEKKTMNTHLHIIEAYANLYKVWKNKTLQNSMIELLETIEKHFINTETGNLRLFFDEKWVEKPDVISYGHDIEAAWLLQQCAEISGDETLIANYKKYAIQIAEATKKGIDSDGGLWYEYDPEKKELIAEKHWWPQAEALIGFYNAYQLTGKEEYLDIVYKNWEFTKKYILDTENGEWFWGIYSDYSVMQKDKAGFWKCPYHNGRACLELINRIKT</sequence>
<dbReference type="InterPro" id="IPR012341">
    <property type="entry name" value="6hp_glycosidase-like_sf"/>
</dbReference>
<dbReference type="InterPro" id="IPR008928">
    <property type="entry name" value="6-hairpin_glycosidase_sf"/>
</dbReference>
<dbReference type="EMBL" id="CP071448">
    <property type="protein sequence ID" value="QSW87861.1"/>
    <property type="molecule type" value="Genomic_DNA"/>
</dbReference>
<keyword evidence="3 4" id="KW-0413">Isomerase</keyword>
<comment type="similarity">
    <text evidence="2">Belongs to the N-acylglucosamine 2-epimerase family.</text>
</comment>
<evidence type="ECO:0000256" key="3">
    <source>
        <dbReference type="ARBA" id="ARBA00023235"/>
    </source>
</evidence>
<name>A0ABX7QA29_9FLAO</name>
<organism evidence="5 6">
    <name type="scientific">Flavobacterium endoglycinae</name>
    <dbReference type="NCBI Taxonomy" id="2816357"/>
    <lineage>
        <taxon>Bacteria</taxon>
        <taxon>Pseudomonadati</taxon>
        <taxon>Bacteroidota</taxon>
        <taxon>Flavobacteriia</taxon>
        <taxon>Flavobacteriales</taxon>
        <taxon>Flavobacteriaceae</taxon>
        <taxon>Flavobacterium</taxon>
    </lineage>
</organism>
<evidence type="ECO:0000313" key="5">
    <source>
        <dbReference type="EMBL" id="QSW87861.1"/>
    </source>
</evidence>
<comment type="catalytic activity">
    <reaction evidence="1 4">
        <text>D-cellobiose = beta-D-glucosyl-(1-&gt;4)-D-mannopyranose</text>
        <dbReference type="Rhea" id="RHEA:23384"/>
        <dbReference type="ChEBI" id="CHEBI:17057"/>
        <dbReference type="ChEBI" id="CHEBI:47931"/>
        <dbReference type="EC" id="5.1.3.11"/>
    </reaction>
</comment>
<comment type="function">
    <text evidence="4">Catalyzes the reversible epimerization of cellobiose to 4-O-beta-D-glucopyranosyl-D-mannose (Glc-Man).</text>
</comment>
<dbReference type="PANTHER" id="PTHR15108">
    <property type="entry name" value="N-ACYLGLUCOSAMINE-2-EPIMERASE"/>
    <property type="match status" value="1"/>
</dbReference>
<evidence type="ECO:0000256" key="4">
    <source>
        <dbReference type="HAMAP-Rule" id="MF_00929"/>
    </source>
</evidence>
<dbReference type="Proteomes" id="UP000663440">
    <property type="component" value="Chromosome"/>
</dbReference>
<dbReference type="Gene3D" id="1.50.10.10">
    <property type="match status" value="1"/>
</dbReference>
<reference evidence="5 6" key="1">
    <citation type="submission" date="2021-03" db="EMBL/GenBank/DDBJ databases">
        <title>Flavobacterium kribbensis sp. nov, an endophytic bacteria, isolated from soybean.</title>
        <authorList>
            <person name="Lee J."/>
            <person name="Seo J."/>
        </authorList>
    </citation>
    <scope>NUCLEOTIDE SEQUENCE [LARGE SCALE GENOMIC DNA]</scope>
    <source>
        <strain evidence="5 6">BB8</strain>
    </source>
</reference>
<evidence type="ECO:0000313" key="6">
    <source>
        <dbReference type="Proteomes" id="UP000663440"/>
    </source>
</evidence>
<dbReference type="Pfam" id="PF07221">
    <property type="entry name" value="GlcNAc_2-epim"/>
    <property type="match status" value="1"/>
</dbReference>